<dbReference type="Proteomes" id="UP000265703">
    <property type="component" value="Unassembled WGS sequence"/>
</dbReference>
<evidence type="ECO:0000313" key="3">
    <source>
        <dbReference type="Proteomes" id="UP000265703"/>
    </source>
</evidence>
<organism evidence="2 3">
    <name type="scientific">Glomus cerebriforme</name>
    <dbReference type="NCBI Taxonomy" id="658196"/>
    <lineage>
        <taxon>Eukaryota</taxon>
        <taxon>Fungi</taxon>
        <taxon>Fungi incertae sedis</taxon>
        <taxon>Mucoromycota</taxon>
        <taxon>Glomeromycotina</taxon>
        <taxon>Glomeromycetes</taxon>
        <taxon>Glomerales</taxon>
        <taxon>Glomeraceae</taxon>
        <taxon>Glomus</taxon>
    </lineage>
</organism>
<accession>A0A397SB08</accession>
<evidence type="ECO:0000313" key="2">
    <source>
        <dbReference type="EMBL" id="RIA81475.1"/>
    </source>
</evidence>
<feature type="region of interest" description="Disordered" evidence="1">
    <location>
        <begin position="66"/>
        <end position="89"/>
    </location>
</feature>
<gene>
    <name evidence="2" type="ORF">C1645_836956</name>
</gene>
<reference evidence="2 3" key="1">
    <citation type="submission" date="2018-06" db="EMBL/GenBank/DDBJ databases">
        <title>Comparative genomics reveals the genomic features of Rhizophagus irregularis, R. cerebriforme, R. diaphanum and Gigaspora rosea, and their symbiotic lifestyle signature.</title>
        <authorList>
            <person name="Morin E."/>
            <person name="San Clemente H."/>
            <person name="Chen E.C.H."/>
            <person name="De La Providencia I."/>
            <person name="Hainaut M."/>
            <person name="Kuo A."/>
            <person name="Kohler A."/>
            <person name="Murat C."/>
            <person name="Tang N."/>
            <person name="Roy S."/>
            <person name="Loubradou J."/>
            <person name="Henrissat B."/>
            <person name="Grigoriev I.V."/>
            <person name="Corradi N."/>
            <person name="Roux C."/>
            <person name="Martin F.M."/>
        </authorList>
    </citation>
    <scope>NUCLEOTIDE SEQUENCE [LARGE SCALE GENOMIC DNA]</scope>
    <source>
        <strain evidence="2 3">DAOM 227022</strain>
    </source>
</reference>
<keyword evidence="3" id="KW-1185">Reference proteome</keyword>
<evidence type="ECO:0000256" key="1">
    <source>
        <dbReference type="SAM" id="MobiDB-lite"/>
    </source>
</evidence>
<dbReference type="EMBL" id="QKYT01000791">
    <property type="protein sequence ID" value="RIA81475.1"/>
    <property type="molecule type" value="Genomic_DNA"/>
</dbReference>
<proteinExistence type="predicted"/>
<dbReference type="AlphaFoldDB" id="A0A397SB08"/>
<name>A0A397SB08_9GLOM</name>
<sequence length="89" mass="9967">MSPALTFGKLFGKIQPKTFELESTNSARLNPDFLDPGLDYLIIIKNKIQIGFREIKSSFRLGLKESTSRADHTDNSGSAHPFKFVINLP</sequence>
<comment type="caution">
    <text evidence="2">The sequence shown here is derived from an EMBL/GenBank/DDBJ whole genome shotgun (WGS) entry which is preliminary data.</text>
</comment>
<protein>
    <submittedName>
        <fullName evidence="2">Uncharacterized protein</fullName>
    </submittedName>
</protein>